<evidence type="ECO:0000313" key="12">
    <source>
        <dbReference type="Proteomes" id="UP001215151"/>
    </source>
</evidence>
<dbReference type="GO" id="GO:0010521">
    <property type="term" value="F:telomerase inhibitor activity"/>
    <property type="evidence" value="ECO:0007669"/>
    <property type="project" value="TreeGrafter"/>
</dbReference>
<dbReference type="InterPro" id="IPR012340">
    <property type="entry name" value="NA-bd_OB-fold"/>
</dbReference>
<dbReference type="PANTHER" id="PTHR14513:SF0">
    <property type="entry name" value="PROTECTION OF TELOMERES PROTEIN 1"/>
    <property type="match status" value="1"/>
</dbReference>
<evidence type="ECO:0000256" key="2">
    <source>
        <dbReference type="ARBA" id="ARBA00004574"/>
    </source>
</evidence>
<organism evidence="11 12">
    <name type="scientific">Trametes cubensis</name>
    <dbReference type="NCBI Taxonomy" id="1111947"/>
    <lineage>
        <taxon>Eukaryota</taxon>
        <taxon>Fungi</taxon>
        <taxon>Dikarya</taxon>
        <taxon>Basidiomycota</taxon>
        <taxon>Agaricomycotina</taxon>
        <taxon>Agaricomycetes</taxon>
        <taxon>Polyporales</taxon>
        <taxon>Polyporaceae</taxon>
        <taxon>Trametes</taxon>
    </lineage>
</organism>
<dbReference type="InterPro" id="IPR011564">
    <property type="entry name" value="Telomer_end-bd_POT1/Cdc13"/>
</dbReference>
<keyword evidence="7" id="KW-0238">DNA-binding</keyword>
<dbReference type="Pfam" id="PF02765">
    <property type="entry name" value="POT1"/>
    <property type="match status" value="1"/>
</dbReference>
<keyword evidence="6" id="KW-0779">Telomere</keyword>
<evidence type="ECO:0000313" key="11">
    <source>
        <dbReference type="EMBL" id="KAJ8496799.1"/>
    </source>
</evidence>
<dbReference type="GO" id="GO:0000783">
    <property type="term" value="C:nuclear telomere cap complex"/>
    <property type="evidence" value="ECO:0007669"/>
    <property type="project" value="TreeGrafter"/>
</dbReference>
<feature type="compositionally biased region" description="Basic residues" evidence="9">
    <location>
        <begin position="329"/>
        <end position="349"/>
    </location>
</feature>
<feature type="compositionally biased region" description="Basic and acidic residues" evidence="9">
    <location>
        <begin position="364"/>
        <end position="375"/>
    </location>
</feature>
<feature type="region of interest" description="Disordered" evidence="9">
    <location>
        <begin position="902"/>
        <end position="943"/>
    </location>
</feature>
<feature type="compositionally biased region" description="Basic residues" evidence="9">
    <location>
        <begin position="910"/>
        <end position="921"/>
    </location>
</feature>
<evidence type="ECO:0000256" key="9">
    <source>
        <dbReference type="SAM" id="MobiDB-lite"/>
    </source>
</evidence>
<comment type="similarity">
    <text evidence="3">Belongs to the telombin family.</text>
</comment>
<feature type="domain" description="Telomeric single stranded DNA binding POT1/Cdc13" evidence="10">
    <location>
        <begin position="472"/>
        <end position="608"/>
    </location>
</feature>
<feature type="compositionally biased region" description="Polar residues" evidence="9">
    <location>
        <begin position="280"/>
        <end position="294"/>
    </location>
</feature>
<evidence type="ECO:0000256" key="5">
    <source>
        <dbReference type="ARBA" id="ARBA00022454"/>
    </source>
</evidence>
<name>A0AAD7XFC4_9APHY</name>
<dbReference type="GO" id="GO:0098505">
    <property type="term" value="F:G-rich strand telomeric DNA binding"/>
    <property type="evidence" value="ECO:0007669"/>
    <property type="project" value="TreeGrafter"/>
</dbReference>
<keyword evidence="12" id="KW-1185">Reference proteome</keyword>
<dbReference type="GO" id="GO:0016233">
    <property type="term" value="P:telomere capping"/>
    <property type="evidence" value="ECO:0007669"/>
    <property type="project" value="TreeGrafter"/>
</dbReference>
<evidence type="ECO:0000256" key="3">
    <source>
        <dbReference type="ARBA" id="ARBA00008442"/>
    </source>
</evidence>
<evidence type="ECO:0000256" key="8">
    <source>
        <dbReference type="ARBA" id="ARBA00023242"/>
    </source>
</evidence>
<dbReference type="PANTHER" id="PTHR14513">
    <property type="entry name" value="PROTECTION OF TELOMERES 1"/>
    <property type="match status" value="1"/>
</dbReference>
<dbReference type="InterPro" id="IPR032042">
    <property type="entry name" value="POT1PC"/>
</dbReference>
<dbReference type="Proteomes" id="UP001215151">
    <property type="component" value="Unassembled WGS sequence"/>
</dbReference>
<keyword evidence="5" id="KW-0158">Chromosome</keyword>
<evidence type="ECO:0000256" key="7">
    <source>
        <dbReference type="ARBA" id="ARBA00023125"/>
    </source>
</evidence>
<dbReference type="Gene3D" id="2.40.50.140">
    <property type="entry name" value="Nucleic acid-binding proteins"/>
    <property type="match status" value="3"/>
</dbReference>
<feature type="region of interest" description="Disordered" evidence="9">
    <location>
        <begin position="238"/>
        <end position="388"/>
    </location>
</feature>
<dbReference type="SMART" id="SM00976">
    <property type="entry name" value="Telo_bind"/>
    <property type="match status" value="1"/>
</dbReference>
<evidence type="ECO:0000256" key="4">
    <source>
        <dbReference type="ARBA" id="ARBA00015253"/>
    </source>
</evidence>
<reference evidence="11" key="1">
    <citation type="submission" date="2022-11" db="EMBL/GenBank/DDBJ databases">
        <title>Genome Sequence of Cubamyces cubensis.</title>
        <authorList>
            <person name="Buettner E."/>
        </authorList>
    </citation>
    <scope>NUCLEOTIDE SEQUENCE</scope>
    <source>
        <strain evidence="11">MPL-01</strain>
    </source>
</reference>
<gene>
    <name evidence="11" type="ORF">ONZ51_g892</name>
</gene>
<dbReference type="EMBL" id="JAPEVG010000011">
    <property type="protein sequence ID" value="KAJ8496799.1"/>
    <property type="molecule type" value="Genomic_DNA"/>
</dbReference>
<dbReference type="GO" id="GO:0032210">
    <property type="term" value="P:regulation of telomere maintenance via telomerase"/>
    <property type="evidence" value="ECO:0007669"/>
    <property type="project" value="TreeGrafter"/>
</dbReference>
<evidence type="ECO:0000256" key="6">
    <source>
        <dbReference type="ARBA" id="ARBA00022895"/>
    </source>
</evidence>
<comment type="subcellular location">
    <subcellularLocation>
        <location evidence="2">Chromosome</location>
        <location evidence="2">Telomere</location>
    </subcellularLocation>
    <subcellularLocation>
        <location evidence="1">Nucleus</location>
    </subcellularLocation>
</comment>
<evidence type="ECO:0000259" key="10">
    <source>
        <dbReference type="SMART" id="SM00976"/>
    </source>
</evidence>
<feature type="region of interest" description="Disordered" evidence="9">
    <location>
        <begin position="190"/>
        <end position="209"/>
    </location>
</feature>
<dbReference type="AlphaFoldDB" id="A0AAD7XFC4"/>
<feature type="compositionally biased region" description="Pro residues" evidence="9">
    <location>
        <begin position="256"/>
        <end position="265"/>
    </location>
</feature>
<evidence type="ECO:0000256" key="1">
    <source>
        <dbReference type="ARBA" id="ARBA00004123"/>
    </source>
</evidence>
<dbReference type="InterPro" id="IPR028389">
    <property type="entry name" value="POT1"/>
</dbReference>
<comment type="caution">
    <text evidence="11">The sequence shown here is derived from an EMBL/GenBank/DDBJ whole genome shotgun (WGS) entry which is preliminary data.</text>
</comment>
<protein>
    <recommendedName>
        <fullName evidence="4">Protection of telomeres protein 1</fullName>
    </recommendedName>
</protein>
<dbReference type="SUPFAM" id="SSF50249">
    <property type="entry name" value="Nucleic acid-binding proteins"/>
    <property type="match status" value="3"/>
</dbReference>
<keyword evidence="8" id="KW-0539">Nucleus</keyword>
<feature type="region of interest" description="Disordered" evidence="9">
    <location>
        <begin position="149"/>
        <end position="176"/>
    </location>
</feature>
<accession>A0AAD7XFC4</accession>
<dbReference type="Pfam" id="PF16686">
    <property type="entry name" value="POT1PC"/>
    <property type="match status" value="2"/>
</dbReference>
<proteinExistence type="inferred from homology"/>
<sequence>MKREAESELCAVAKRARPDPQLISEAFKPNLKRKAADICRNGTDGTGYIEGRVYERGFVSGGCWQFLITVELGSRVQASLSGSCSRYFDKLPIAVGAQVRISTRGLTLDNLDGPSRPLLLPKKFMWSEGATLYVKNPKTNEEYFVDTWADEPDLNPNPALDSPLEAPAPEPAPSAQSPAALVALQLGPLSSSGRSSSIPTGDTNAGTGAIIDTAPSVNCLPSDNSKSPVTGNVHESAQIPHRTDPSRSHHGSPNPQNLPSPPPGSPQDRPKDLQAAPSIPASNNDDFTASQSPKPANALSAPHATHNEPLLGLTPAHDDKAPMSIVPQHKTRALKKVRKMRSKQRRRQNQKQGQDDAVALPDRLATEDAASHSHDAAQGGDDGEEYYWEDMDTLPPESIAIDNNVAGAQQGANAAQAAQTDVPTTGHQVLSPVASSASESELKIPIAAAPKPHSEDPWESLRLGCVTNIVSYAPLCKIQGNGMRNVMGVVESPGAIVVTRTQEFSVKLVLYDPTNYGSSGLRVTLFDKSERGLPKVDAGDILMLRSIQIDDFNGGWAVGPSYKGWQWAVYCVKTGLLSSAPADTCALRHFRTEEEELKFSLRLGDWWREVSSNAVTFDVPSRRRTRPHKTIGEAENEEYFDCTVEILHGFRNENGVYTVFVTDYTRNPNVSPTQSEWCPLRLVPYVLRIEMWDSSAEVGPTMQAGEYYSIRNLRTKISSGGYLEGKMQEGDKITKLDEDNLENAPRLAEMLKRKAEWEAEMNSTGGVHEFPHQLIKDAEEHRHFKCTVEVVHISPKDDFTYMYVTDYTERSDLVPVSASIAPATLTGCVVRVDLRGSQVDTARNLEAGDFVAISNLRLRPSGGGTLLAGCLGGDQRLITKLKPGGNSNVDLRALLSRKEKWLQAQSKPKREGKRTATRAARHAAAAAEKSIGGEDTASPTPRTDKWFATLQDVKESPTCPAVFRVRARPIDFFPDDLRDCVVLRCTSCNEILPNSRRVCTKCDDAMEDESSVEAFFKLWFRVADADGDTLDVSVADERCSVLRDLSPEDVLEDDESYKTLIARLRPLLGGLLVVKDGEARRRPVVQDEDGEDAPLLNLTIGSWLPDGAEDVSEARAYVVLEHSLAGDV</sequence>